<reference evidence="1 2" key="1">
    <citation type="journal article" date="2015" name="Microbiome">
        <title>Genomic resolution of linkages in carbon, nitrogen, and sulfur cycling among widespread estuary sediment bacteria.</title>
        <authorList>
            <person name="Baker B.J."/>
            <person name="Lazar C.S."/>
            <person name="Teske A.P."/>
            <person name="Dick G.J."/>
        </authorList>
    </citation>
    <scope>NUCLEOTIDE SEQUENCE [LARGE SCALE GENOMIC DNA]</scope>
    <source>
        <strain evidence="1">DG_54_3</strain>
    </source>
</reference>
<sequence length="212" mass="24252">MIPRISRPISVEINRIGKQVSLVEGSLENKKFVRPYPARKVAYWLTSAPNQGIYLRSDLQKLSTLLENSKFNDKAACVLGSGLGGAAFVLKIFFNKVVGWEDDPIFLNKSLEIQTKLGEPYDKVKFYREDFLSDKADISTFPFIYFYEPFLDDFDKFMGEKLLKASKGTIIICPELTEDSLYPMVFPETSFIQHLSSCTVPKKSEFDVFERI</sequence>
<evidence type="ECO:0000313" key="2">
    <source>
        <dbReference type="Proteomes" id="UP000051861"/>
    </source>
</evidence>
<name>A0A0S7Y3Y9_UNCSA</name>
<dbReference type="AlphaFoldDB" id="A0A0S7Y3Y9"/>
<dbReference type="InterPro" id="IPR029063">
    <property type="entry name" value="SAM-dependent_MTases_sf"/>
</dbReference>
<protein>
    <submittedName>
        <fullName evidence="1">Uncharacterized protein</fullName>
    </submittedName>
</protein>
<organism evidence="1 2">
    <name type="scientific">candidate division WOR-1 bacterium DG_54_3</name>
    <dbReference type="NCBI Taxonomy" id="1703775"/>
    <lineage>
        <taxon>Bacteria</taxon>
        <taxon>Bacillati</taxon>
        <taxon>Saganbacteria</taxon>
    </lineage>
</organism>
<comment type="caution">
    <text evidence="1">The sequence shown here is derived from an EMBL/GenBank/DDBJ whole genome shotgun (WGS) entry which is preliminary data.</text>
</comment>
<accession>A0A0S7Y3Y9</accession>
<dbReference type="SUPFAM" id="SSF53335">
    <property type="entry name" value="S-adenosyl-L-methionine-dependent methyltransferases"/>
    <property type="match status" value="1"/>
</dbReference>
<dbReference type="Proteomes" id="UP000051861">
    <property type="component" value="Unassembled WGS sequence"/>
</dbReference>
<evidence type="ECO:0000313" key="1">
    <source>
        <dbReference type="EMBL" id="KPJ69398.1"/>
    </source>
</evidence>
<dbReference type="Gene3D" id="3.40.50.150">
    <property type="entry name" value="Vaccinia Virus protein VP39"/>
    <property type="match status" value="1"/>
</dbReference>
<dbReference type="EMBL" id="LIZX01000025">
    <property type="protein sequence ID" value="KPJ69398.1"/>
    <property type="molecule type" value="Genomic_DNA"/>
</dbReference>
<proteinExistence type="predicted"/>
<gene>
    <name evidence="1" type="ORF">AMJ44_03945</name>
</gene>